<evidence type="ECO:0000313" key="1">
    <source>
        <dbReference type="EMBL" id="MBP1922541.1"/>
    </source>
</evidence>
<dbReference type="EMBL" id="JAGGKQ010000009">
    <property type="protein sequence ID" value="MBP1922541.1"/>
    <property type="molecule type" value="Genomic_DNA"/>
</dbReference>
<evidence type="ECO:0000313" key="2">
    <source>
        <dbReference type="Proteomes" id="UP000823588"/>
    </source>
</evidence>
<gene>
    <name evidence="1" type="ORF">J2751_001551</name>
</gene>
<dbReference type="Proteomes" id="UP000823588">
    <property type="component" value="Unassembled WGS sequence"/>
</dbReference>
<name>A0A8T4GGH5_9EURY</name>
<proteinExistence type="predicted"/>
<protein>
    <submittedName>
        <fullName evidence="1">Uncharacterized protein</fullName>
    </submittedName>
</protein>
<reference evidence="1" key="1">
    <citation type="submission" date="2021-03" db="EMBL/GenBank/DDBJ databases">
        <title>Genomic Encyclopedia of Type Strains, Phase IV (KMG-IV): sequencing the most valuable type-strain genomes for metagenomic binning, comparative biology and taxonomic classification.</title>
        <authorList>
            <person name="Goeker M."/>
        </authorList>
    </citation>
    <scope>NUCLEOTIDE SEQUENCE</scope>
    <source>
        <strain evidence="1">DSM 23564</strain>
    </source>
</reference>
<comment type="caution">
    <text evidence="1">The sequence shown here is derived from an EMBL/GenBank/DDBJ whole genome shotgun (WGS) entry which is preliminary data.</text>
</comment>
<dbReference type="AlphaFoldDB" id="A0A8T4GGH5"/>
<accession>A0A8T4GGH5</accession>
<sequence length="50" mass="5317">MSGVTIQLSLASARLNAITSSERFEFLTGFYILAVKSTPEFVSVIPAGPV</sequence>
<organism evidence="1 2">
    <name type="scientific">Halorubrum alkaliphilum</name>
    <dbReference type="NCBI Taxonomy" id="261290"/>
    <lineage>
        <taxon>Archaea</taxon>
        <taxon>Methanobacteriati</taxon>
        <taxon>Methanobacteriota</taxon>
        <taxon>Stenosarchaea group</taxon>
        <taxon>Halobacteria</taxon>
        <taxon>Halobacteriales</taxon>
        <taxon>Haloferacaceae</taxon>
        <taxon>Halorubrum</taxon>
    </lineage>
</organism>
<keyword evidence="2" id="KW-1185">Reference proteome</keyword>